<sequence>MLTCPFVCGVCPPAARISKYMTLVAGTDGLYSPKAQVFLLSEGKRSESCLRFRSNLSVSPSSLTTRREDLDPQMIDAGHQYSCHDGPGTVGSPPQPRVLKKYARRSTIFRRNGRSLPCPILHPQADAVCSAWRTYSGAPPLDLAVYPARLGCTTLSSKSIQSQSGQPVYASKVSLLHFDAHTLRWWDVPLYPSFFCDPDRFSCHSRILPYHRMRSCRPTS</sequence>
<proteinExistence type="predicted"/>
<accession>A0AAW0A0M9</accession>
<dbReference type="EMBL" id="JAWWNJ010000096">
    <property type="protein sequence ID" value="KAK6996771.1"/>
    <property type="molecule type" value="Genomic_DNA"/>
</dbReference>
<keyword evidence="2" id="KW-1185">Reference proteome</keyword>
<protein>
    <submittedName>
        <fullName evidence="1">Uncharacterized protein</fullName>
    </submittedName>
</protein>
<dbReference type="Proteomes" id="UP001362999">
    <property type="component" value="Unassembled WGS sequence"/>
</dbReference>
<organism evidence="1 2">
    <name type="scientific">Favolaschia claudopus</name>
    <dbReference type="NCBI Taxonomy" id="2862362"/>
    <lineage>
        <taxon>Eukaryota</taxon>
        <taxon>Fungi</taxon>
        <taxon>Dikarya</taxon>
        <taxon>Basidiomycota</taxon>
        <taxon>Agaricomycotina</taxon>
        <taxon>Agaricomycetes</taxon>
        <taxon>Agaricomycetidae</taxon>
        <taxon>Agaricales</taxon>
        <taxon>Marasmiineae</taxon>
        <taxon>Mycenaceae</taxon>
        <taxon>Favolaschia</taxon>
    </lineage>
</organism>
<comment type="caution">
    <text evidence="1">The sequence shown here is derived from an EMBL/GenBank/DDBJ whole genome shotgun (WGS) entry which is preliminary data.</text>
</comment>
<gene>
    <name evidence="1" type="ORF">R3P38DRAFT_1958967</name>
</gene>
<name>A0AAW0A0M9_9AGAR</name>
<evidence type="ECO:0000313" key="2">
    <source>
        <dbReference type="Proteomes" id="UP001362999"/>
    </source>
</evidence>
<reference evidence="1 2" key="1">
    <citation type="journal article" date="2024" name="J Genomics">
        <title>Draft genome sequencing and assembly of Favolaschia claudopus CIRM-BRFM 2984 isolated from oak limbs.</title>
        <authorList>
            <person name="Navarro D."/>
            <person name="Drula E."/>
            <person name="Chaduli D."/>
            <person name="Cazenave R."/>
            <person name="Ahrendt S."/>
            <person name="Wang J."/>
            <person name="Lipzen A."/>
            <person name="Daum C."/>
            <person name="Barry K."/>
            <person name="Grigoriev I.V."/>
            <person name="Favel A."/>
            <person name="Rosso M.N."/>
            <person name="Martin F."/>
        </authorList>
    </citation>
    <scope>NUCLEOTIDE SEQUENCE [LARGE SCALE GENOMIC DNA]</scope>
    <source>
        <strain evidence="1 2">CIRM-BRFM 2984</strain>
    </source>
</reference>
<dbReference type="AlphaFoldDB" id="A0AAW0A0M9"/>
<evidence type="ECO:0000313" key="1">
    <source>
        <dbReference type="EMBL" id="KAK6996771.1"/>
    </source>
</evidence>